<dbReference type="EMBL" id="CALOZG010000001">
    <property type="protein sequence ID" value="CAH3931961.1"/>
    <property type="molecule type" value="Genomic_DNA"/>
</dbReference>
<name>A0A9P0SWX8_PIEBR</name>
<keyword evidence="2" id="KW-1185">Reference proteome</keyword>
<organism evidence="1 2">
    <name type="scientific">Pieris brassicae</name>
    <name type="common">White butterfly</name>
    <name type="synonym">Large white butterfly</name>
    <dbReference type="NCBI Taxonomy" id="7116"/>
    <lineage>
        <taxon>Eukaryota</taxon>
        <taxon>Metazoa</taxon>
        <taxon>Ecdysozoa</taxon>
        <taxon>Arthropoda</taxon>
        <taxon>Hexapoda</taxon>
        <taxon>Insecta</taxon>
        <taxon>Pterygota</taxon>
        <taxon>Neoptera</taxon>
        <taxon>Endopterygota</taxon>
        <taxon>Lepidoptera</taxon>
        <taxon>Glossata</taxon>
        <taxon>Ditrysia</taxon>
        <taxon>Papilionoidea</taxon>
        <taxon>Pieridae</taxon>
        <taxon>Pierinae</taxon>
        <taxon>Pieris</taxon>
    </lineage>
</organism>
<dbReference type="AlphaFoldDB" id="A0A9P0SWX8"/>
<gene>
    <name evidence="1" type="ORF">PIBRA_LOCUS1222</name>
</gene>
<evidence type="ECO:0000313" key="1">
    <source>
        <dbReference type="EMBL" id="CAH3931961.1"/>
    </source>
</evidence>
<sequence length="72" mass="8290">MHDTIVRLADVWKTCNKIRAAAFRVGLNLWDFYRPLDPEGNSLISASNRFLIEVLHCVCRVVFCPAILRSEQ</sequence>
<accession>A0A9P0SWX8</accession>
<proteinExistence type="predicted"/>
<dbReference type="Proteomes" id="UP001152562">
    <property type="component" value="Unassembled WGS sequence"/>
</dbReference>
<evidence type="ECO:0000313" key="2">
    <source>
        <dbReference type="Proteomes" id="UP001152562"/>
    </source>
</evidence>
<protein>
    <submittedName>
        <fullName evidence="1">Uncharacterized protein</fullName>
    </submittedName>
</protein>
<comment type="caution">
    <text evidence="1">The sequence shown here is derived from an EMBL/GenBank/DDBJ whole genome shotgun (WGS) entry which is preliminary data.</text>
</comment>
<reference evidence="1" key="1">
    <citation type="submission" date="2022-05" db="EMBL/GenBank/DDBJ databases">
        <authorList>
            <person name="Okamura Y."/>
        </authorList>
    </citation>
    <scope>NUCLEOTIDE SEQUENCE</scope>
</reference>